<dbReference type="InterPro" id="IPR011528">
    <property type="entry name" value="NERD"/>
</dbReference>
<organism evidence="3 4">
    <name type="scientific">Candidatus Methylophosphatis roskildensis</name>
    <dbReference type="NCBI Taxonomy" id="2899263"/>
    <lineage>
        <taxon>Bacteria</taxon>
        <taxon>Pseudomonadati</taxon>
        <taxon>Pseudomonadota</taxon>
        <taxon>Betaproteobacteria</taxon>
        <taxon>Nitrosomonadales</taxon>
        <taxon>Sterolibacteriaceae</taxon>
        <taxon>Candidatus Methylophosphatis</taxon>
    </lineage>
</organism>
<name>A0A9D7EAR0_9PROT</name>
<evidence type="ECO:0000313" key="4">
    <source>
        <dbReference type="Proteomes" id="UP000807785"/>
    </source>
</evidence>
<comment type="caution">
    <text evidence="3">The sequence shown here is derived from an EMBL/GenBank/DDBJ whole genome shotgun (WGS) entry which is preliminary data.</text>
</comment>
<evidence type="ECO:0000256" key="1">
    <source>
        <dbReference type="SAM" id="MobiDB-lite"/>
    </source>
</evidence>
<accession>A0A9D7EAR0</accession>
<dbReference type="Pfam" id="PF08378">
    <property type="entry name" value="NERD"/>
    <property type="match status" value="1"/>
</dbReference>
<feature type="domain" description="NERD" evidence="2">
    <location>
        <begin position="15"/>
        <end position="113"/>
    </location>
</feature>
<dbReference type="AlphaFoldDB" id="A0A9D7EAR0"/>
<protein>
    <submittedName>
        <fullName evidence="3">NERD domain-containing protein</fullName>
    </submittedName>
</protein>
<dbReference type="SUPFAM" id="SSF52540">
    <property type="entry name" value="P-loop containing nucleoside triphosphate hydrolases"/>
    <property type="match status" value="2"/>
</dbReference>
<dbReference type="Gene3D" id="3.40.50.300">
    <property type="entry name" value="P-loop containing nucleotide triphosphate hydrolases"/>
    <property type="match status" value="1"/>
</dbReference>
<reference evidence="3" key="1">
    <citation type="submission" date="2020-10" db="EMBL/GenBank/DDBJ databases">
        <title>Connecting structure to function with the recovery of over 1000 high-quality activated sludge metagenome-assembled genomes encoding full-length rRNA genes using long-read sequencing.</title>
        <authorList>
            <person name="Singleton C.M."/>
            <person name="Petriglieri F."/>
            <person name="Kristensen J.M."/>
            <person name="Kirkegaard R.H."/>
            <person name="Michaelsen T.Y."/>
            <person name="Andersen M.H."/>
            <person name="Karst S.M."/>
            <person name="Dueholm M.S."/>
            <person name="Nielsen P.H."/>
            <person name="Albertsen M."/>
        </authorList>
    </citation>
    <scope>NUCLEOTIDE SEQUENCE</scope>
    <source>
        <strain evidence="3">Bjer_18-Q3-R1-45_BAT3C.347</strain>
    </source>
</reference>
<feature type="region of interest" description="Disordered" evidence="1">
    <location>
        <begin position="193"/>
        <end position="214"/>
    </location>
</feature>
<gene>
    <name evidence="3" type="ORF">IPH26_15030</name>
</gene>
<dbReference type="EMBL" id="JADJEV010000004">
    <property type="protein sequence ID" value="MBK6974192.1"/>
    <property type="molecule type" value="Genomic_DNA"/>
</dbReference>
<feature type="region of interest" description="Disordered" evidence="1">
    <location>
        <begin position="609"/>
        <end position="629"/>
    </location>
</feature>
<evidence type="ECO:0000313" key="3">
    <source>
        <dbReference type="EMBL" id="MBK6974192.1"/>
    </source>
</evidence>
<sequence length="908" mass="100683">MTILVYGEKANRTHENQMLQVFLERLEDRWAGSTDWIVAVANAMWNGAEIDLVCILPSAIIVADFKSYGGTLTGTENGPWQADGVIVKGGRKANPYQQLRDNKFSVLDWLQSKALLSGRNLGHISAGVIFSGGIEDQLELPSKVRSWFYPSDLANCAVMLDGLSSPELRIARDEALEIVRRLGVQPIEWASSRPQVRDIHSRPDQPQARTPLTGHQREALQTLSSFVAADDSVSLSVLGMTSTGKSRLLIEVAEVVKKAGKQAIVLQPNRRLADGAEVDSNSIYGHLYTGSVNGDDEPESEAEQKKLKVIPLRACDDEADCIYLLDDAHLLSNSRFSTPDGKQYGSGQLLSDFFDFAALGKGARKVVFFGDPYQIQRGGSEGAVLSGDFQKSRELKHQSLELTQLIDTTGGSAKLTNAVKLVTAIRAQKFAALELETDEGFRVLDKKDAANEMVDHFQADPSSVWYLAETHGQANALTQWIRERLHGKKLLDTVEVGDLLEVYVSPDVRDAFGARVAGRLTVASVGKRTAYQQALSWVKSGPIKFHSIRCWLDSRDEIGLDVFDEFLSAEKPELDKETAVAEAVWRNAEKLYENRLKKYQRDQLAWESESGLPGVQKKPPPSRPREPDPPFPRPLFTFARYGYAATVHHAQGMSQPICYVNCDHAAGRHSEGFFRWLYSALTVAERELVLLNFTDIHPFDAAVWKAGAVKVASDIAVGAGWVFQPNGIASERDQQRSLPEGLDQSKDVLKSVAIWLRVVNAADRFGWRVVKAACHPYQEQYDLSGPQGEHCLLRIAYNGKNVVTAMHVKESEHWDLLSDVAFECLATNDYSPEAAALLRSTRSRLDQIRWKVVSAAETSYRLAITVARSQDERVGLEINFDKQGLVSSLRPLTCSSPESVETIRSVFQ</sequence>
<proteinExistence type="predicted"/>
<dbReference type="InterPro" id="IPR027417">
    <property type="entry name" value="P-loop_NTPase"/>
</dbReference>
<evidence type="ECO:0000259" key="2">
    <source>
        <dbReference type="Pfam" id="PF08378"/>
    </source>
</evidence>
<dbReference type="Proteomes" id="UP000807785">
    <property type="component" value="Unassembled WGS sequence"/>
</dbReference>